<dbReference type="Proteomes" id="UP000575985">
    <property type="component" value="Unassembled WGS sequence"/>
</dbReference>
<keyword evidence="3" id="KW-1185">Reference proteome</keyword>
<feature type="transmembrane region" description="Helical" evidence="1">
    <location>
        <begin position="21"/>
        <end position="44"/>
    </location>
</feature>
<dbReference type="AlphaFoldDB" id="A0A853BRL5"/>
<proteinExistence type="predicted"/>
<evidence type="ECO:0000313" key="3">
    <source>
        <dbReference type="Proteomes" id="UP000575985"/>
    </source>
</evidence>
<dbReference type="EMBL" id="JACCFO010000001">
    <property type="protein sequence ID" value="NYI96992.1"/>
    <property type="molecule type" value="Genomic_DNA"/>
</dbReference>
<keyword evidence="1" id="KW-0472">Membrane</keyword>
<protein>
    <submittedName>
        <fullName evidence="2">Uncharacterized protein</fullName>
    </submittedName>
</protein>
<sequence>MRTQTRTAPEATGRPRTVDAAFLLLLAVFALDAVTWVLGVFVIAPTGLDSMREASGEAGALRQAAVSGAFTLATTALGVLVAVLVRQGHGWARLVVVAAAALVAALDVLTFSMDGPAAFTGLSAYELLRDLVPVLLGVGALVCLFLPASNAYFADRGRARRGRPPA</sequence>
<evidence type="ECO:0000256" key="1">
    <source>
        <dbReference type="SAM" id="Phobius"/>
    </source>
</evidence>
<organism evidence="2 3">
    <name type="scientific">Streptomonospora nanhaiensis</name>
    <dbReference type="NCBI Taxonomy" id="1323731"/>
    <lineage>
        <taxon>Bacteria</taxon>
        <taxon>Bacillati</taxon>
        <taxon>Actinomycetota</taxon>
        <taxon>Actinomycetes</taxon>
        <taxon>Streptosporangiales</taxon>
        <taxon>Nocardiopsidaceae</taxon>
        <taxon>Streptomonospora</taxon>
    </lineage>
</organism>
<name>A0A853BRL5_9ACTN</name>
<accession>A0A853BRL5</accession>
<gene>
    <name evidence="2" type="ORF">HNR12_003269</name>
</gene>
<comment type="caution">
    <text evidence="2">The sequence shown here is derived from an EMBL/GenBank/DDBJ whole genome shotgun (WGS) entry which is preliminary data.</text>
</comment>
<feature type="transmembrane region" description="Helical" evidence="1">
    <location>
        <begin position="91"/>
        <end position="111"/>
    </location>
</feature>
<keyword evidence="1" id="KW-1133">Transmembrane helix</keyword>
<keyword evidence="1" id="KW-0812">Transmembrane</keyword>
<reference evidence="2 3" key="1">
    <citation type="submission" date="2020-07" db="EMBL/GenBank/DDBJ databases">
        <title>Sequencing the genomes of 1000 actinobacteria strains.</title>
        <authorList>
            <person name="Klenk H.-P."/>
        </authorList>
    </citation>
    <scope>NUCLEOTIDE SEQUENCE [LARGE SCALE GENOMIC DNA]</scope>
    <source>
        <strain evidence="2 3">DSM 45927</strain>
    </source>
</reference>
<evidence type="ECO:0000313" key="2">
    <source>
        <dbReference type="EMBL" id="NYI96992.1"/>
    </source>
</evidence>
<feature type="transmembrane region" description="Helical" evidence="1">
    <location>
        <begin position="64"/>
        <end position="84"/>
    </location>
</feature>
<dbReference type="RefSeq" id="WP_179768261.1">
    <property type="nucleotide sequence ID" value="NZ_JACCFO010000001.1"/>
</dbReference>
<feature type="transmembrane region" description="Helical" evidence="1">
    <location>
        <begin position="131"/>
        <end position="153"/>
    </location>
</feature>